<comment type="caution">
    <text evidence="3">The sequence shown here is derived from an EMBL/GenBank/DDBJ whole genome shotgun (WGS) entry which is preliminary data.</text>
</comment>
<evidence type="ECO:0000313" key="3">
    <source>
        <dbReference type="EMBL" id="CAH2089570.1"/>
    </source>
</evidence>
<sequence>MKFLVHSSFHFIVLFCYVYQYNCENSTYTTKYDGIDLDEILRNDRLLAGYVNCLLDKGLCTPDGKELKSNLPDAIENDCSKCTERQREGADKVMHYIIDHKPEEWNELEKKYNSDGSYKLNYLISKQEVNLESKENKSIRDDDNDDDDDDGDNGDDGVPTLRMNNKE</sequence>
<protein>
    <recommendedName>
        <fullName evidence="5">Chemosensory protein</fullName>
    </recommendedName>
</protein>
<dbReference type="AlphaFoldDB" id="A0AAU9TYJ6"/>
<reference evidence="3" key="1">
    <citation type="submission" date="2022-03" db="EMBL/GenBank/DDBJ databases">
        <authorList>
            <person name="Tunstrom K."/>
        </authorList>
    </citation>
    <scope>NUCLEOTIDE SEQUENCE</scope>
</reference>
<evidence type="ECO:0000256" key="1">
    <source>
        <dbReference type="SAM" id="MobiDB-lite"/>
    </source>
</evidence>
<dbReference type="SUPFAM" id="SSF100910">
    <property type="entry name" value="Chemosensory protein Csp2"/>
    <property type="match status" value="1"/>
</dbReference>
<feature type="signal peptide" evidence="2">
    <location>
        <begin position="1"/>
        <end position="20"/>
    </location>
</feature>
<organism evidence="3 4">
    <name type="scientific">Euphydryas editha</name>
    <name type="common">Edith's checkerspot</name>
    <dbReference type="NCBI Taxonomy" id="104508"/>
    <lineage>
        <taxon>Eukaryota</taxon>
        <taxon>Metazoa</taxon>
        <taxon>Ecdysozoa</taxon>
        <taxon>Arthropoda</taxon>
        <taxon>Hexapoda</taxon>
        <taxon>Insecta</taxon>
        <taxon>Pterygota</taxon>
        <taxon>Neoptera</taxon>
        <taxon>Endopterygota</taxon>
        <taxon>Lepidoptera</taxon>
        <taxon>Glossata</taxon>
        <taxon>Ditrysia</taxon>
        <taxon>Papilionoidea</taxon>
        <taxon>Nymphalidae</taxon>
        <taxon>Nymphalinae</taxon>
        <taxon>Euphydryas</taxon>
    </lineage>
</organism>
<dbReference type="PANTHER" id="PTHR11257">
    <property type="entry name" value="CHEMOSENSORY PROTEIN-RELATED"/>
    <property type="match status" value="1"/>
</dbReference>
<dbReference type="Pfam" id="PF03392">
    <property type="entry name" value="OS-D"/>
    <property type="match status" value="1"/>
</dbReference>
<accession>A0AAU9TYJ6</accession>
<evidence type="ECO:0000313" key="4">
    <source>
        <dbReference type="Proteomes" id="UP001153954"/>
    </source>
</evidence>
<gene>
    <name evidence="3" type="ORF">EEDITHA_LOCUS5612</name>
</gene>
<evidence type="ECO:0000256" key="2">
    <source>
        <dbReference type="SAM" id="SignalP"/>
    </source>
</evidence>
<keyword evidence="4" id="KW-1185">Reference proteome</keyword>
<dbReference type="Gene3D" id="1.10.2080.10">
    <property type="entry name" value="Insect odorant-binding protein A10/Ejaculatory bulb-specific protein 3"/>
    <property type="match status" value="1"/>
</dbReference>
<evidence type="ECO:0008006" key="5">
    <source>
        <dbReference type="Google" id="ProtNLM"/>
    </source>
</evidence>
<dbReference type="EMBL" id="CAKOGL010000008">
    <property type="protein sequence ID" value="CAH2089570.1"/>
    <property type="molecule type" value="Genomic_DNA"/>
</dbReference>
<feature type="compositionally biased region" description="Acidic residues" evidence="1">
    <location>
        <begin position="142"/>
        <end position="155"/>
    </location>
</feature>
<dbReference type="PANTHER" id="PTHR11257:SF12">
    <property type="entry name" value="EJACULATORY BULB-SPECIFIC PROTEIN 3-RELATED"/>
    <property type="match status" value="1"/>
</dbReference>
<dbReference type="InterPro" id="IPR005055">
    <property type="entry name" value="A10/PebIII"/>
</dbReference>
<feature type="compositionally biased region" description="Basic and acidic residues" evidence="1">
    <location>
        <begin position="131"/>
        <end position="141"/>
    </location>
</feature>
<proteinExistence type="predicted"/>
<dbReference type="Proteomes" id="UP001153954">
    <property type="component" value="Unassembled WGS sequence"/>
</dbReference>
<keyword evidence="2" id="KW-0732">Signal</keyword>
<name>A0AAU9TYJ6_EUPED</name>
<dbReference type="InterPro" id="IPR036682">
    <property type="entry name" value="OS_D_A10/PebIII_sf"/>
</dbReference>
<feature type="region of interest" description="Disordered" evidence="1">
    <location>
        <begin position="131"/>
        <end position="167"/>
    </location>
</feature>
<feature type="chain" id="PRO_5043617126" description="Chemosensory protein" evidence="2">
    <location>
        <begin position="21"/>
        <end position="167"/>
    </location>
</feature>